<comment type="caution">
    <text evidence="2">The sequence shown here is derived from an EMBL/GenBank/DDBJ whole genome shotgun (WGS) entry which is preliminary data.</text>
</comment>
<accession>A0A3P1T3G3</accession>
<evidence type="ECO:0000259" key="1">
    <source>
        <dbReference type="Pfam" id="PF02698"/>
    </source>
</evidence>
<dbReference type="OrthoDB" id="9782395at2"/>
<name>A0A3P1T3G3_9ACTN</name>
<dbReference type="InterPro" id="IPR003848">
    <property type="entry name" value="DUF218"/>
</dbReference>
<evidence type="ECO:0000313" key="2">
    <source>
        <dbReference type="EMBL" id="RRD03695.1"/>
    </source>
</evidence>
<feature type="domain" description="DUF218" evidence="1">
    <location>
        <begin position="54"/>
        <end position="173"/>
    </location>
</feature>
<dbReference type="PROSITE" id="PS51318">
    <property type="entry name" value="TAT"/>
    <property type="match status" value="1"/>
</dbReference>
<dbReference type="AlphaFoldDB" id="A0A3P1T3G3"/>
<sequence length="224" mass="24340">MSEKPSRPRRRRLEAVIATALTVLLGPVVVGMTHAALASEGRIYGADDDVPARDVLLVLGAHAHPGQPSRFLQARLDLAVELFEAGKGRAIIVSGANTPASNHETQVMEDYLISRGVPRKRIVQDPAGFDTYDSCIRARDVYGVREVTLVSQMYHVQRAVATCQALGVDAIAVGDVTARQWRDVHLKGELREYLAVVKMELDLLRGAKATHSDPTDAVQVALNS</sequence>
<dbReference type="CDD" id="cd06259">
    <property type="entry name" value="YdcF-like"/>
    <property type="match status" value="1"/>
</dbReference>
<proteinExistence type="predicted"/>
<dbReference type="GO" id="GO:0005886">
    <property type="term" value="C:plasma membrane"/>
    <property type="evidence" value="ECO:0007669"/>
    <property type="project" value="TreeGrafter"/>
</dbReference>
<dbReference type="PANTHER" id="PTHR30336:SF6">
    <property type="entry name" value="INTEGRAL MEMBRANE PROTEIN"/>
    <property type="match status" value="1"/>
</dbReference>
<dbReference type="PANTHER" id="PTHR30336">
    <property type="entry name" value="INNER MEMBRANE PROTEIN, PROBABLE PERMEASE"/>
    <property type="match status" value="1"/>
</dbReference>
<dbReference type="RefSeq" id="WP_124845570.1">
    <property type="nucleotide sequence ID" value="NZ_JAUNKP010000010.1"/>
</dbReference>
<gene>
    <name evidence="2" type="ORF">EII34_12855</name>
</gene>
<organism evidence="2 3">
    <name type="scientific">Arachnia propionica</name>
    <dbReference type="NCBI Taxonomy" id="1750"/>
    <lineage>
        <taxon>Bacteria</taxon>
        <taxon>Bacillati</taxon>
        <taxon>Actinomycetota</taxon>
        <taxon>Actinomycetes</taxon>
        <taxon>Propionibacteriales</taxon>
        <taxon>Propionibacteriaceae</taxon>
        <taxon>Arachnia</taxon>
    </lineage>
</organism>
<dbReference type="Pfam" id="PF02698">
    <property type="entry name" value="DUF218"/>
    <property type="match status" value="1"/>
</dbReference>
<dbReference type="EMBL" id="RQZG01000017">
    <property type="protein sequence ID" value="RRD03695.1"/>
    <property type="molecule type" value="Genomic_DNA"/>
</dbReference>
<protein>
    <recommendedName>
        <fullName evidence="1">DUF218 domain-containing protein</fullName>
    </recommendedName>
</protein>
<dbReference type="InterPro" id="IPR006311">
    <property type="entry name" value="TAT_signal"/>
</dbReference>
<evidence type="ECO:0000313" key="3">
    <source>
        <dbReference type="Proteomes" id="UP000280819"/>
    </source>
</evidence>
<dbReference type="InterPro" id="IPR051599">
    <property type="entry name" value="Cell_Envelope_Assoc"/>
</dbReference>
<reference evidence="2 3" key="1">
    <citation type="submission" date="2018-11" db="EMBL/GenBank/DDBJ databases">
        <title>Genomes From Bacteria Associated with the Canine Oral Cavity: a Test Case for Automated Genome-Based Taxonomic Assignment.</title>
        <authorList>
            <person name="Coil D.A."/>
            <person name="Jospin G."/>
            <person name="Darling A.E."/>
            <person name="Wallis C."/>
            <person name="Davis I.J."/>
            <person name="Harris S."/>
            <person name="Eisen J.A."/>
            <person name="Holcombe L.J."/>
            <person name="O'Flynn C."/>
        </authorList>
    </citation>
    <scope>NUCLEOTIDE SEQUENCE [LARGE SCALE GENOMIC DNA]</scope>
    <source>
        <strain evidence="2 3">OH887_COT-365</strain>
    </source>
</reference>
<dbReference type="Proteomes" id="UP000280819">
    <property type="component" value="Unassembled WGS sequence"/>
</dbReference>